<dbReference type="OrthoDB" id="3159957at2759"/>
<dbReference type="Pfam" id="PF16015">
    <property type="entry name" value="Promethin"/>
    <property type="match status" value="1"/>
</dbReference>
<feature type="compositionally biased region" description="Basic and acidic residues" evidence="1">
    <location>
        <begin position="180"/>
        <end position="198"/>
    </location>
</feature>
<protein>
    <submittedName>
        <fullName evidence="3">Uncharacterized protein</fullName>
    </submittedName>
</protein>
<dbReference type="RefSeq" id="XP_007316859.1">
    <property type="nucleotide sequence ID" value="XM_007316797.1"/>
</dbReference>
<dbReference type="HOGENOM" id="CLU_107238_0_0_1"/>
<proteinExistence type="predicted"/>
<accession>F8NQY3</accession>
<keyword evidence="2" id="KW-0472">Membrane</keyword>
<dbReference type="EMBL" id="GL945432">
    <property type="protein sequence ID" value="EGO26686.1"/>
    <property type="molecule type" value="Genomic_DNA"/>
</dbReference>
<feature type="transmembrane region" description="Helical" evidence="2">
    <location>
        <begin position="53"/>
        <end position="73"/>
    </location>
</feature>
<organism>
    <name type="scientific">Serpula lacrymans var. lacrymans (strain S7.9)</name>
    <name type="common">Dry rot fungus</name>
    <dbReference type="NCBI Taxonomy" id="578457"/>
    <lineage>
        <taxon>Eukaryota</taxon>
        <taxon>Fungi</taxon>
        <taxon>Dikarya</taxon>
        <taxon>Basidiomycota</taxon>
        <taxon>Agaricomycotina</taxon>
        <taxon>Agaricomycetes</taxon>
        <taxon>Agaricomycetidae</taxon>
        <taxon>Boletales</taxon>
        <taxon>Coniophorineae</taxon>
        <taxon>Serpulaceae</taxon>
        <taxon>Serpula</taxon>
    </lineage>
</organism>
<evidence type="ECO:0000256" key="1">
    <source>
        <dbReference type="SAM" id="MobiDB-lite"/>
    </source>
</evidence>
<dbReference type="KEGG" id="sla:SERLADRAFT_385643"/>
<dbReference type="GeneID" id="18811162"/>
<dbReference type="AlphaFoldDB" id="F8NQY3"/>
<dbReference type="Proteomes" id="UP000008064">
    <property type="component" value="Unassembled WGS sequence"/>
</dbReference>
<gene>
    <name evidence="3" type="ORF">SERLADRAFT_385643</name>
</gene>
<keyword evidence="2" id="KW-1133">Transmembrane helix</keyword>
<name>F8NQY3_SERL9</name>
<feature type="region of interest" description="Disordered" evidence="1">
    <location>
        <begin position="163"/>
        <end position="198"/>
    </location>
</feature>
<feature type="transmembrane region" description="Helical" evidence="2">
    <location>
        <begin position="80"/>
        <end position="105"/>
    </location>
</feature>
<reference evidence="3" key="1">
    <citation type="submission" date="2011-04" db="EMBL/GenBank/DDBJ databases">
        <title>Evolution of plant cell wall degrading machinery underlies the functional diversity of forest fungi.</title>
        <authorList>
            <consortium name="US DOE Joint Genome Institute (JGI-PGF)"/>
            <person name="Eastwood D.C."/>
            <person name="Floudas D."/>
            <person name="Binder M."/>
            <person name="Majcherczyk A."/>
            <person name="Schneider P."/>
            <person name="Aerts A."/>
            <person name="Asiegbu F.O."/>
            <person name="Baker S.E."/>
            <person name="Barry K."/>
            <person name="Bendiksby M."/>
            <person name="Blumentritt M."/>
            <person name="Coutinho P.M."/>
            <person name="Cullen D."/>
            <person name="Cullen D."/>
            <person name="Gathman A."/>
            <person name="Goodell B."/>
            <person name="Henrissat B."/>
            <person name="Ihrmark K."/>
            <person name="Kauserud H."/>
            <person name="Kohler A."/>
            <person name="LaButti K."/>
            <person name="Lapidus A."/>
            <person name="Lavin J.L."/>
            <person name="Lee Y.-H."/>
            <person name="Lindquist E."/>
            <person name="Lilly W."/>
            <person name="Lucas S."/>
            <person name="Morin E."/>
            <person name="Murat C."/>
            <person name="Oguiza J.A."/>
            <person name="Park J."/>
            <person name="Pisabarro A.G."/>
            <person name="Riley R."/>
            <person name="Rosling A."/>
            <person name="Salamov A."/>
            <person name="Schmidt O."/>
            <person name="Schmutz J."/>
            <person name="Skrede I."/>
            <person name="Stenlid J."/>
            <person name="Wiebenga A."/>
            <person name="Xie X."/>
            <person name="Kues U."/>
            <person name="Hibbett D.S."/>
            <person name="Hoffmeister D."/>
            <person name="Hogberg N."/>
            <person name="Martin F."/>
            <person name="Grigoriev I.V."/>
            <person name="Watkinson S.C."/>
        </authorList>
    </citation>
    <scope>NUCLEOTIDE SEQUENCE</scope>
    <source>
        <strain evidence="3">S7.9</strain>
    </source>
</reference>
<feature type="transmembrane region" description="Helical" evidence="2">
    <location>
        <begin position="111"/>
        <end position="133"/>
    </location>
</feature>
<keyword evidence="2" id="KW-0812">Transmembrane</keyword>
<evidence type="ECO:0000256" key="2">
    <source>
        <dbReference type="SAM" id="Phobius"/>
    </source>
</evidence>
<sequence length="198" mass="21647">MGAEYQPDIKQKQGNLANQFDKSASTVRQYCDTVENSYVRPILERFMHAFHTYPIQTTFFTVFGLMSFLPVALSIGFSLFIIASSICLIVFSGIFVAAAILTVLVGVLASVLITLGIASSLLTALLISVYLVFRLGVLVRFDGRAGISEWAVETKQHFSQAAMNTKADDSDSSEASHVLVDSHNDQDKPMKQEVEGGN</sequence>
<evidence type="ECO:0000313" key="3">
    <source>
        <dbReference type="EMBL" id="EGO26686.1"/>
    </source>
</evidence>